<keyword evidence="8 10" id="KW-0564">Palmitate</keyword>
<evidence type="ECO:0000259" key="11">
    <source>
        <dbReference type="Pfam" id="PF12849"/>
    </source>
</evidence>
<dbReference type="NCBIfam" id="TIGR02136">
    <property type="entry name" value="ptsS_2"/>
    <property type="match status" value="1"/>
</dbReference>
<keyword evidence="10" id="KW-0472">Membrane</keyword>
<comment type="similarity">
    <text evidence="3 10">Belongs to the PstS family.</text>
</comment>
<sequence length="282" mass="30488">MRKKIVTCKLLRRIRVTISAVILILSMGILTACSQAPESATIIAGSTSVQPYAEILAEEYMALNPEAVIDIQGGGSSAGITATQTHSANIGMSSRALKDDEKNLWNVEIAKDGLVLIVNPRNPIQNLTSDQIRDIYAATITDWSQLGGTKSKINIIAREEGSGTRSAFTELIMGEEEITPKAIVQDSNGAVRQLVADDPNAIGFISLGLVTDEVKALHLDSIEATRENIMNGSYRLSRQFLFVTDGEPIGLDKKFIDFTLSSEGQRLLINEGLIPSEEGAEK</sequence>
<evidence type="ECO:0000256" key="6">
    <source>
        <dbReference type="ARBA" id="ARBA00022592"/>
    </source>
</evidence>
<dbReference type="InterPro" id="IPR024370">
    <property type="entry name" value="PBP_domain"/>
</dbReference>
<dbReference type="SUPFAM" id="SSF53850">
    <property type="entry name" value="Periplasmic binding protein-like II"/>
    <property type="match status" value="1"/>
</dbReference>
<evidence type="ECO:0000256" key="3">
    <source>
        <dbReference type="ARBA" id="ARBA00008725"/>
    </source>
</evidence>
<dbReference type="OrthoDB" id="9790048at2"/>
<keyword evidence="13" id="KW-1185">Reference proteome</keyword>
<evidence type="ECO:0000256" key="8">
    <source>
        <dbReference type="ARBA" id="ARBA00023139"/>
    </source>
</evidence>
<keyword evidence="10" id="KW-1003">Cell membrane</keyword>
<dbReference type="GO" id="GO:0006817">
    <property type="term" value="P:phosphate ion transport"/>
    <property type="evidence" value="ECO:0007669"/>
    <property type="project" value="UniProtKB-UniRule"/>
</dbReference>
<dbReference type="PANTHER" id="PTHR30570">
    <property type="entry name" value="PERIPLASMIC PHOSPHATE BINDING COMPONENT OF PHOSPHATE ABC TRANSPORTER"/>
    <property type="match status" value="1"/>
</dbReference>
<feature type="domain" description="PBP" evidence="11">
    <location>
        <begin position="41"/>
        <end position="263"/>
    </location>
</feature>
<dbReference type="CDD" id="cd13653">
    <property type="entry name" value="PBP2_phosphate_like_1"/>
    <property type="match status" value="1"/>
</dbReference>
<keyword evidence="6 10" id="KW-0592">Phosphate transport</keyword>
<dbReference type="PROSITE" id="PS51257">
    <property type="entry name" value="PROKAR_LIPOPROTEIN"/>
    <property type="match status" value="1"/>
</dbReference>
<dbReference type="Gene3D" id="3.40.190.10">
    <property type="entry name" value="Periplasmic binding protein-like II"/>
    <property type="match status" value="2"/>
</dbReference>
<organism evidence="12 13">
    <name type="scientific">Lacrimispora celerecrescens</name>
    <dbReference type="NCBI Taxonomy" id="29354"/>
    <lineage>
        <taxon>Bacteria</taxon>
        <taxon>Bacillati</taxon>
        <taxon>Bacillota</taxon>
        <taxon>Clostridia</taxon>
        <taxon>Lachnospirales</taxon>
        <taxon>Lachnospiraceae</taxon>
        <taxon>Lacrimispora</taxon>
    </lineage>
</organism>
<comment type="function">
    <text evidence="1">Part of the ABC transporter complex PstSACB involved in phosphate import.</text>
</comment>
<keyword evidence="5 10" id="KW-0813">Transport</keyword>
<protein>
    <recommendedName>
        <fullName evidence="10">Phosphate-binding protein</fullName>
    </recommendedName>
</protein>
<comment type="subunit">
    <text evidence="4 10">The complex is composed of two ATP-binding proteins (PstB), two transmembrane proteins (PstC and PstA) and a solute-binding protein (PstS).</text>
</comment>
<keyword evidence="9 10" id="KW-0449">Lipoprotein</keyword>
<dbReference type="EMBL" id="JPME01000010">
    <property type="protein sequence ID" value="KEZ90654.1"/>
    <property type="molecule type" value="Genomic_DNA"/>
</dbReference>
<name>A0A084JNX0_9FIRM</name>
<dbReference type="GO" id="GO:0005886">
    <property type="term" value="C:plasma membrane"/>
    <property type="evidence" value="ECO:0007669"/>
    <property type="project" value="UniProtKB-SubCell"/>
</dbReference>
<dbReference type="AlphaFoldDB" id="A0A084JNX0"/>
<accession>A0A084JNX0</accession>
<dbReference type="PANTHER" id="PTHR30570:SF1">
    <property type="entry name" value="PHOSPHATE-BINDING PROTEIN PSTS"/>
    <property type="match status" value="1"/>
</dbReference>
<evidence type="ECO:0000256" key="2">
    <source>
        <dbReference type="ARBA" id="ARBA00004193"/>
    </source>
</evidence>
<evidence type="ECO:0000256" key="9">
    <source>
        <dbReference type="ARBA" id="ARBA00023288"/>
    </source>
</evidence>
<dbReference type="GO" id="GO:0042301">
    <property type="term" value="F:phosphate ion binding"/>
    <property type="evidence" value="ECO:0007669"/>
    <property type="project" value="UniProtKB-UniRule"/>
</dbReference>
<evidence type="ECO:0000256" key="5">
    <source>
        <dbReference type="ARBA" id="ARBA00022448"/>
    </source>
</evidence>
<keyword evidence="7" id="KW-0732">Signal</keyword>
<comment type="subcellular location">
    <subcellularLocation>
        <location evidence="2 10">Cell membrane</location>
        <topology evidence="2 10">Lipid-anchor</topology>
    </subcellularLocation>
</comment>
<comment type="caution">
    <text evidence="12">The sequence shown here is derived from an EMBL/GenBank/DDBJ whole genome shotgun (WGS) entry which is preliminary data.</text>
</comment>
<proteinExistence type="inferred from homology"/>
<evidence type="ECO:0000256" key="4">
    <source>
        <dbReference type="ARBA" id="ARBA00011529"/>
    </source>
</evidence>
<comment type="function">
    <text evidence="10">Involved in the system for phosphate transport across the cytoplasmic membrane.</text>
</comment>
<evidence type="ECO:0000313" key="13">
    <source>
        <dbReference type="Proteomes" id="UP000028525"/>
    </source>
</evidence>
<evidence type="ECO:0000256" key="1">
    <source>
        <dbReference type="ARBA" id="ARBA00002841"/>
    </source>
</evidence>
<dbReference type="Proteomes" id="UP000028525">
    <property type="component" value="Unassembled WGS sequence"/>
</dbReference>
<dbReference type="InterPro" id="IPR011862">
    <property type="entry name" value="Phos-bd"/>
</dbReference>
<dbReference type="InterPro" id="IPR050811">
    <property type="entry name" value="Phosphate_ABC_transporter"/>
</dbReference>
<gene>
    <name evidence="12" type="ORF">IO98_07770</name>
</gene>
<reference evidence="12 13" key="1">
    <citation type="submission" date="2014-07" db="EMBL/GenBank/DDBJ databases">
        <title>Draft genome of Clostridium celerecrescens 152B isolated from sediments associated with methane hydrate from Krishna Godavari basin.</title>
        <authorList>
            <person name="Honkalas V.S."/>
            <person name="Dabir A.P."/>
            <person name="Arora P."/>
            <person name="Dhakephalkar P.K."/>
        </authorList>
    </citation>
    <scope>NUCLEOTIDE SEQUENCE [LARGE SCALE GENOMIC DNA]</scope>
    <source>
        <strain evidence="12 13">152B</strain>
    </source>
</reference>
<dbReference type="Pfam" id="PF12849">
    <property type="entry name" value="PBP_like_2"/>
    <property type="match status" value="1"/>
</dbReference>
<evidence type="ECO:0000313" key="12">
    <source>
        <dbReference type="EMBL" id="KEZ90654.1"/>
    </source>
</evidence>
<evidence type="ECO:0000256" key="10">
    <source>
        <dbReference type="RuleBase" id="RU367119"/>
    </source>
</evidence>
<dbReference type="STRING" id="29354.IO98_07770"/>
<evidence type="ECO:0000256" key="7">
    <source>
        <dbReference type="ARBA" id="ARBA00022729"/>
    </source>
</evidence>